<feature type="transmembrane region" description="Helical" evidence="1">
    <location>
        <begin position="12"/>
        <end position="31"/>
    </location>
</feature>
<keyword evidence="2" id="KW-1185">Reference proteome</keyword>
<keyword evidence="1" id="KW-0812">Transmembrane</keyword>
<accession>A0A1S3CX69</accession>
<dbReference type="RefSeq" id="XP_026677721.1">
    <property type="nucleotide sequence ID" value="XM_026821920.1"/>
</dbReference>
<name>A0A1S3CX69_DIACI</name>
<evidence type="ECO:0000313" key="5">
    <source>
        <dbReference type="RefSeq" id="XP_026677721.1"/>
    </source>
</evidence>
<dbReference type="PaxDb" id="121845-A0A1S3CX69"/>
<protein>
    <submittedName>
        <fullName evidence="5">Uncharacterized protein LOC103506944 isoform X1</fullName>
    </submittedName>
    <submittedName>
        <fullName evidence="4">Uncharacterized protein LOC103506944 isoform X2</fullName>
    </submittedName>
    <submittedName>
        <fullName evidence="3">Uncharacterized protein LOC103506944 isoform X3</fullName>
    </submittedName>
</protein>
<sequence>MHYFNQYQQKCLILCAVSIMSLSIAKLWNTIWSTMGITGTFDALRRFFSMNNFPKRVIHLYLYDDSYVETVVDEDFIVKSIILVSLVTILSWIYPCISYFYIIRLKNSIESCIVPAYETQNYFYSKFSNFISRSIMSKIMTVLNSEIARKKRVLDEDEKVGGKGDKSTENIVSSKTSNTRLKGILVKDKKNSRRDELQYLEVEKEPNQKRESQTHIKNCSGLDLKPAFIIPVPNCRKIKFNKDLIEALKK</sequence>
<keyword evidence="1" id="KW-0472">Membrane</keyword>
<organism evidence="2 3">
    <name type="scientific">Diaphorina citri</name>
    <name type="common">Asian citrus psyllid</name>
    <dbReference type="NCBI Taxonomy" id="121845"/>
    <lineage>
        <taxon>Eukaryota</taxon>
        <taxon>Metazoa</taxon>
        <taxon>Ecdysozoa</taxon>
        <taxon>Arthropoda</taxon>
        <taxon>Hexapoda</taxon>
        <taxon>Insecta</taxon>
        <taxon>Pterygota</taxon>
        <taxon>Neoptera</taxon>
        <taxon>Paraneoptera</taxon>
        <taxon>Hemiptera</taxon>
        <taxon>Sternorrhyncha</taxon>
        <taxon>Psylloidea</taxon>
        <taxon>Psyllidae</taxon>
        <taxon>Diaphorininae</taxon>
        <taxon>Diaphorina</taxon>
    </lineage>
</organism>
<feature type="transmembrane region" description="Helical" evidence="1">
    <location>
        <begin position="76"/>
        <end position="102"/>
    </location>
</feature>
<dbReference type="RefSeq" id="XP_008469594.1">
    <property type="nucleotide sequence ID" value="XM_008471372.3"/>
</dbReference>
<evidence type="ECO:0000256" key="1">
    <source>
        <dbReference type="SAM" id="Phobius"/>
    </source>
</evidence>
<dbReference type="RefSeq" id="XP_008469595.1">
    <property type="nucleotide sequence ID" value="XM_008471373.3"/>
</dbReference>
<dbReference type="AlphaFoldDB" id="A0A1S3CX69"/>
<keyword evidence="1" id="KW-1133">Transmembrane helix</keyword>
<dbReference type="GeneID" id="103506944"/>
<dbReference type="KEGG" id="dci:103506944"/>
<gene>
    <name evidence="3 4 5" type="primary">LOC103506944</name>
</gene>
<reference evidence="3 4" key="1">
    <citation type="submission" date="2025-04" db="UniProtKB">
        <authorList>
            <consortium name="RefSeq"/>
        </authorList>
    </citation>
    <scope>IDENTIFICATION</scope>
</reference>
<proteinExistence type="predicted"/>
<dbReference type="Proteomes" id="UP000079169">
    <property type="component" value="Unplaced"/>
</dbReference>
<evidence type="ECO:0000313" key="3">
    <source>
        <dbReference type="RefSeq" id="XP_008469594.1"/>
    </source>
</evidence>
<evidence type="ECO:0000313" key="4">
    <source>
        <dbReference type="RefSeq" id="XP_008469595.1"/>
    </source>
</evidence>
<evidence type="ECO:0000313" key="2">
    <source>
        <dbReference type="Proteomes" id="UP000079169"/>
    </source>
</evidence>